<dbReference type="InterPro" id="IPR001906">
    <property type="entry name" value="Terpene_synth_N"/>
</dbReference>
<dbReference type="GO" id="GO:0000287">
    <property type="term" value="F:magnesium ion binding"/>
    <property type="evidence" value="ECO:0007669"/>
    <property type="project" value="InterPro"/>
</dbReference>
<proteinExistence type="predicted"/>
<keyword evidence="2" id="KW-0460">Magnesium</keyword>
<feature type="domain" description="Terpene synthase metal-binding" evidence="5">
    <location>
        <begin position="260"/>
        <end position="330"/>
    </location>
</feature>
<dbReference type="Gene3D" id="1.10.600.10">
    <property type="entry name" value="Farnesyl Diphosphate Synthase"/>
    <property type="match status" value="1"/>
</dbReference>
<evidence type="ECO:0000256" key="2">
    <source>
        <dbReference type="ARBA" id="ARBA00022842"/>
    </source>
</evidence>
<dbReference type="SUPFAM" id="SSF48239">
    <property type="entry name" value="Terpenoid cyclases/Protein prenyltransferases"/>
    <property type="match status" value="1"/>
</dbReference>
<dbReference type="PANTHER" id="PTHR31225:SF93">
    <property type="entry name" value="ALPHA-HUMULENE_(-)-(E)-BETA-CARYOPHYLLENE SYNTHASE"/>
    <property type="match status" value="1"/>
</dbReference>
<gene>
    <name evidence="6" type="ORF">Nepgr_024639</name>
</gene>
<evidence type="ECO:0000313" key="7">
    <source>
        <dbReference type="Proteomes" id="UP001279734"/>
    </source>
</evidence>
<dbReference type="EMBL" id="BSYO01000025">
    <property type="protein sequence ID" value="GMH22796.1"/>
    <property type="molecule type" value="Genomic_DNA"/>
</dbReference>
<dbReference type="Pfam" id="PF01397">
    <property type="entry name" value="Terpene_synth"/>
    <property type="match status" value="1"/>
</dbReference>
<accession>A0AAD3T551</accession>
<keyword evidence="7" id="KW-1185">Reference proteome</keyword>
<feature type="domain" description="Terpene synthase N-terminal" evidence="4">
    <location>
        <begin position="25"/>
        <end position="201"/>
    </location>
</feature>
<dbReference type="Pfam" id="PF03936">
    <property type="entry name" value="Terpene_synth_C"/>
    <property type="match status" value="1"/>
</dbReference>
<keyword evidence="3" id="KW-0456">Lyase</keyword>
<evidence type="ECO:0000313" key="6">
    <source>
        <dbReference type="EMBL" id="GMH22796.1"/>
    </source>
</evidence>
<sequence length="334" mass="38942">MVQTSTESLGVENTRRSTDFTPSIWADCFISNQQVINAVTQHEHEKLKEEVRRIVVGLHDSPSLQPKLILIDTLQCLGIFYHFETEIEDILQSVHQHHVYDGDDNCNDLLSAALLFRLLRQERIYISPDIFKKFQDDKRHFKESLIHDIRGILALYEASFLGMHGELILDEAQAFAITHLKSSIAMGTCPPELLEQVIHALDVPFHWNFARLEARHYILVYKQNMSNAHEEALLKFAALDFNIVQALHHNEISQITRWWKELNTIKMPRFIRSRVVEYFFMALMVYFQPDYSEARILAVKLIHLITPIDDAHDNYGTMKELELFMDALERSLLL</sequence>
<dbReference type="InterPro" id="IPR036965">
    <property type="entry name" value="Terpene_synth_N_sf"/>
</dbReference>
<dbReference type="Gene3D" id="1.50.10.130">
    <property type="entry name" value="Terpene synthase, N-terminal domain"/>
    <property type="match status" value="1"/>
</dbReference>
<dbReference type="InterPro" id="IPR050148">
    <property type="entry name" value="Terpene_synthase-like"/>
</dbReference>
<dbReference type="PANTHER" id="PTHR31225">
    <property type="entry name" value="OS04G0344100 PROTEIN-RELATED"/>
    <property type="match status" value="1"/>
</dbReference>
<evidence type="ECO:0000259" key="4">
    <source>
        <dbReference type="Pfam" id="PF01397"/>
    </source>
</evidence>
<reference evidence="6" key="1">
    <citation type="submission" date="2023-05" db="EMBL/GenBank/DDBJ databases">
        <title>Nepenthes gracilis genome sequencing.</title>
        <authorList>
            <person name="Fukushima K."/>
        </authorList>
    </citation>
    <scope>NUCLEOTIDE SEQUENCE</scope>
    <source>
        <strain evidence="6">SING2019-196</strain>
    </source>
</reference>
<protein>
    <submittedName>
        <fullName evidence="6">Uncharacterized protein</fullName>
    </submittedName>
</protein>
<evidence type="ECO:0000256" key="1">
    <source>
        <dbReference type="ARBA" id="ARBA00022723"/>
    </source>
</evidence>
<dbReference type="AlphaFoldDB" id="A0AAD3T551"/>
<dbReference type="InterPro" id="IPR005630">
    <property type="entry name" value="Terpene_synthase_metal-bd"/>
</dbReference>
<dbReference type="SUPFAM" id="SSF48576">
    <property type="entry name" value="Terpenoid synthases"/>
    <property type="match status" value="1"/>
</dbReference>
<dbReference type="GO" id="GO:0016114">
    <property type="term" value="P:terpenoid biosynthetic process"/>
    <property type="evidence" value="ECO:0007669"/>
    <property type="project" value="InterPro"/>
</dbReference>
<comment type="caution">
    <text evidence="6">The sequence shown here is derived from an EMBL/GenBank/DDBJ whole genome shotgun (WGS) entry which is preliminary data.</text>
</comment>
<evidence type="ECO:0000259" key="5">
    <source>
        <dbReference type="Pfam" id="PF03936"/>
    </source>
</evidence>
<organism evidence="6 7">
    <name type="scientific">Nepenthes gracilis</name>
    <name type="common">Slender pitcher plant</name>
    <dbReference type="NCBI Taxonomy" id="150966"/>
    <lineage>
        <taxon>Eukaryota</taxon>
        <taxon>Viridiplantae</taxon>
        <taxon>Streptophyta</taxon>
        <taxon>Embryophyta</taxon>
        <taxon>Tracheophyta</taxon>
        <taxon>Spermatophyta</taxon>
        <taxon>Magnoliopsida</taxon>
        <taxon>eudicotyledons</taxon>
        <taxon>Gunneridae</taxon>
        <taxon>Pentapetalae</taxon>
        <taxon>Caryophyllales</taxon>
        <taxon>Nepenthaceae</taxon>
        <taxon>Nepenthes</taxon>
    </lineage>
</organism>
<dbReference type="InterPro" id="IPR008949">
    <property type="entry name" value="Isoprenoid_synthase_dom_sf"/>
</dbReference>
<keyword evidence="1" id="KW-0479">Metal-binding</keyword>
<name>A0AAD3T551_NEPGR</name>
<dbReference type="GO" id="GO:0010333">
    <property type="term" value="F:terpene synthase activity"/>
    <property type="evidence" value="ECO:0007669"/>
    <property type="project" value="InterPro"/>
</dbReference>
<dbReference type="FunFam" id="1.50.10.130:FF:000001">
    <property type="entry name" value="Isoprene synthase, chloroplastic"/>
    <property type="match status" value="1"/>
</dbReference>
<evidence type="ECO:0000256" key="3">
    <source>
        <dbReference type="ARBA" id="ARBA00023239"/>
    </source>
</evidence>
<dbReference type="Proteomes" id="UP001279734">
    <property type="component" value="Unassembled WGS sequence"/>
</dbReference>
<dbReference type="InterPro" id="IPR008930">
    <property type="entry name" value="Terpenoid_cyclase/PrenylTrfase"/>
</dbReference>